<evidence type="ECO:0000313" key="1">
    <source>
        <dbReference type="EMBL" id="KAJ5112503.1"/>
    </source>
</evidence>
<dbReference type="Proteomes" id="UP001149074">
    <property type="component" value="Unassembled WGS sequence"/>
</dbReference>
<dbReference type="EMBL" id="JAPQKI010000001">
    <property type="protein sequence ID" value="KAJ5112503.1"/>
    <property type="molecule type" value="Genomic_DNA"/>
</dbReference>
<dbReference type="GeneID" id="81352031"/>
<dbReference type="RefSeq" id="XP_056480276.1">
    <property type="nucleotide sequence ID" value="XM_056613052.1"/>
</dbReference>
<sequence length="134" mass="14424">MTQFYSDAANGSLPELSYLNPSWCGVGTTMHDSGLISDSEAFIKKEFDSLGGYIPTLLISPGVSQGLIEQKGANHQGKTVSYLASSLLRTLGCLRDFEPSTPRINDTASFEHLIQSTPHKDTPSTLLSPVAFSD</sequence>
<name>A0A9W9G5Y2_9EURO</name>
<keyword evidence="2" id="KW-1185">Reference proteome</keyword>
<dbReference type="AlphaFoldDB" id="A0A9W9G5Y2"/>
<reference evidence="1" key="1">
    <citation type="submission" date="2022-11" db="EMBL/GenBank/DDBJ databases">
        <authorList>
            <person name="Petersen C."/>
        </authorList>
    </citation>
    <scope>NUCLEOTIDE SEQUENCE</scope>
    <source>
        <strain evidence="1">IBT 30761</strain>
    </source>
</reference>
<protein>
    <submittedName>
        <fullName evidence="1">Uncharacterized protein</fullName>
    </submittedName>
</protein>
<dbReference type="OrthoDB" id="5135119at2759"/>
<gene>
    <name evidence="1" type="ORF">N7532_000548</name>
</gene>
<comment type="caution">
    <text evidence="1">The sequence shown here is derived from an EMBL/GenBank/DDBJ whole genome shotgun (WGS) entry which is preliminary data.</text>
</comment>
<reference evidence="1" key="2">
    <citation type="journal article" date="2023" name="IMA Fungus">
        <title>Comparative genomic study of the Penicillium genus elucidates a diverse pangenome and 15 lateral gene transfer events.</title>
        <authorList>
            <person name="Petersen C."/>
            <person name="Sorensen T."/>
            <person name="Nielsen M.R."/>
            <person name="Sondergaard T.E."/>
            <person name="Sorensen J.L."/>
            <person name="Fitzpatrick D.A."/>
            <person name="Frisvad J.C."/>
            <person name="Nielsen K.L."/>
        </authorList>
    </citation>
    <scope>NUCLEOTIDE SEQUENCE</scope>
    <source>
        <strain evidence="1">IBT 30761</strain>
    </source>
</reference>
<proteinExistence type="predicted"/>
<accession>A0A9W9G5Y2</accession>
<organism evidence="1 2">
    <name type="scientific">Penicillium argentinense</name>
    <dbReference type="NCBI Taxonomy" id="1131581"/>
    <lineage>
        <taxon>Eukaryota</taxon>
        <taxon>Fungi</taxon>
        <taxon>Dikarya</taxon>
        <taxon>Ascomycota</taxon>
        <taxon>Pezizomycotina</taxon>
        <taxon>Eurotiomycetes</taxon>
        <taxon>Eurotiomycetidae</taxon>
        <taxon>Eurotiales</taxon>
        <taxon>Aspergillaceae</taxon>
        <taxon>Penicillium</taxon>
    </lineage>
</organism>
<evidence type="ECO:0000313" key="2">
    <source>
        <dbReference type="Proteomes" id="UP001149074"/>
    </source>
</evidence>